<keyword evidence="1" id="KW-0732">Signal</keyword>
<keyword evidence="3" id="KW-1185">Reference proteome</keyword>
<reference evidence="2" key="1">
    <citation type="submission" date="2020-06" db="EMBL/GenBank/DDBJ databases">
        <title>Draft genome of Bugula neritina, a colonial animal packing powerful symbionts and potential medicines.</title>
        <authorList>
            <person name="Rayko M."/>
        </authorList>
    </citation>
    <scope>NUCLEOTIDE SEQUENCE [LARGE SCALE GENOMIC DNA]</scope>
    <source>
        <strain evidence="2">Kwan_BN1</strain>
    </source>
</reference>
<feature type="signal peptide" evidence="1">
    <location>
        <begin position="1"/>
        <end position="18"/>
    </location>
</feature>
<dbReference type="Gene3D" id="3.40.630.30">
    <property type="match status" value="1"/>
</dbReference>
<dbReference type="Proteomes" id="UP000593567">
    <property type="component" value="Unassembled WGS sequence"/>
</dbReference>
<evidence type="ECO:0000313" key="2">
    <source>
        <dbReference type="EMBL" id="KAF6022158.1"/>
    </source>
</evidence>
<organism evidence="2 3">
    <name type="scientific">Bugula neritina</name>
    <name type="common">Brown bryozoan</name>
    <name type="synonym">Sertularia neritina</name>
    <dbReference type="NCBI Taxonomy" id="10212"/>
    <lineage>
        <taxon>Eukaryota</taxon>
        <taxon>Metazoa</taxon>
        <taxon>Spiralia</taxon>
        <taxon>Lophotrochozoa</taxon>
        <taxon>Bryozoa</taxon>
        <taxon>Gymnolaemata</taxon>
        <taxon>Cheilostomatida</taxon>
        <taxon>Flustrina</taxon>
        <taxon>Buguloidea</taxon>
        <taxon>Bugulidae</taxon>
        <taxon>Bugula</taxon>
    </lineage>
</organism>
<gene>
    <name evidence="2" type="ORF">EB796_019541</name>
</gene>
<comment type="caution">
    <text evidence="2">The sequence shown here is derived from an EMBL/GenBank/DDBJ whole genome shotgun (WGS) entry which is preliminary data.</text>
</comment>
<protein>
    <recommendedName>
        <fullName evidence="4">N-acetyltransferase domain-containing protein</fullName>
    </recommendedName>
</protein>
<evidence type="ECO:0008006" key="4">
    <source>
        <dbReference type="Google" id="ProtNLM"/>
    </source>
</evidence>
<dbReference type="EMBL" id="VXIV02002890">
    <property type="protein sequence ID" value="KAF6022158.1"/>
    <property type="molecule type" value="Genomic_DNA"/>
</dbReference>
<name>A0A7J7J9Y8_BUGNE</name>
<evidence type="ECO:0000313" key="3">
    <source>
        <dbReference type="Proteomes" id="UP000593567"/>
    </source>
</evidence>
<proteinExistence type="predicted"/>
<dbReference type="OrthoDB" id="2115692at2759"/>
<sequence length="170" mass="19551">MAKVQCHFLLQVVGFVLSFIEYPKGKHPIQVTDKAFSNYEKYKFPFGVKERLEALASFLEQLLVKGDLFNKFGVEKIWLIEITTVHQDYTRRGIANAMTAKLLTVARDMKLLLVVSESTSKFTQQSKTHHFNFEIVCESVYASDYAHYDAMPGEMKKTHFSAFLLAKQLD</sequence>
<dbReference type="AlphaFoldDB" id="A0A7J7J9Y8"/>
<accession>A0A7J7J9Y8</accession>
<evidence type="ECO:0000256" key="1">
    <source>
        <dbReference type="SAM" id="SignalP"/>
    </source>
</evidence>
<feature type="chain" id="PRO_5029888376" description="N-acetyltransferase domain-containing protein" evidence="1">
    <location>
        <begin position="19"/>
        <end position="170"/>
    </location>
</feature>